<comment type="caution">
    <text evidence="2">The sequence shown here is derived from an EMBL/GenBank/DDBJ whole genome shotgun (WGS) entry which is preliminary data.</text>
</comment>
<evidence type="ECO:0000256" key="1">
    <source>
        <dbReference type="SAM" id="MobiDB-lite"/>
    </source>
</evidence>
<organism evidence="2 3">
    <name type="scientific">Rariglobus hedericola</name>
    <dbReference type="NCBI Taxonomy" id="2597822"/>
    <lineage>
        <taxon>Bacteria</taxon>
        <taxon>Pseudomonadati</taxon>
        <taxon>Verrucomicrobiota</taxon>
        <taxon>Opitutia</taxon>
        <taxon>Opitutales</taxon>
        <taxon>Opitutaceae</taxon>
        <taxon>Rariglobus</taxon>
    </lineage>
</organism>
<accession>A0A556QR82</accession>
<reference evidence="2 3" key="1">
    <citation type="submission" date="2019-07" db="EMBL/GenBank/DDBJ databases">
        <title>Description of 53C-WASEF.</title>
        <authorList>
            <person name="Pitt A."/>
            <person name="Hahn M.W."/>
        </authorList>
    </citation>
    <scope>NUCLEOTIDE SEQUENCE [LARGE SCALE GENOMIC DNA]</scope>
    <source>
        <strain evidence="2 3">53C-WASEF</strain>
    </source>
</reference>
<feature type="region of interest" description="Disordered" evidence="1">
    <location>
        <begin position="66"/>
        <end position="92"/>
    </location>
</feature>
<feature type="compositionally biased region" description="Basic residues" evidence="1">
    <location>
        <begin position="83"/>
        <end position="92"/>
    </location>
</feature>
<dbReference type="RefSeq" id="WP_144229488.1">
    <property type="nucleotide sequence ID" value="NZ_CBCRVV010000027.1"/>
</dbReference>
<dbReference type="OrthoDB" id="199065at2"/>
<keyword evidence="3" id="KW-1185">Reference proteome</keyword>
<dbReference type="EMBL" id="VMBG01000001">
    <property type="protein sequence ID" value="TSJ79146.1"/>
    <property type="molecule type" value="Genomic_DNA"/>
</dbReference>
<dbReference type="AlphaFoldDB" id="A0A556QR82"/>
<protein>
    <recommendedName>
        <fullName evidence="4">DUF4032 domain-containing protein</fullName>
    </recommendedName>
</protein>
<evidence type="ECO:0000313" key="3">
    <source>
        <dbReference type="Proteomes" id="UP000315648"/>
    </source>
</evidence>
<sequence length="92" mass="10826">MHSSHPHESDKSSREFVKQSSLYQEFLAEREEILRHKWLESERLGHDIGFERALLDWIRKHRESWRSARRSQPASSAGTNSPHPKKAVASHR</sequence>
<name>A0A556QR82_9BACT</name>
<evidence type="ECO:0000313" key="2">
    <source>
        <dbReference type="EMBL" id="TSJ79146.1"/>
    </source>
</evidence>
<dbReference type="Proteomes" id="UP000315648">
    <property type="component" value="Unassembled WGS sequence"/>
</dbReference>
<evidence type="ECO:0008006" key="4">
    <source>
        <dbReference type="Google" id="ProtNLM"/>
    </source>
</evidence>
<gene>
    <name evidence="2" type="ORF">FPL22_07585</name>
</gene>
<proteinExistence type="predicted"/>